<keyword evidence="11 14" id="KW-0472">Membrane</keyword>
<evidence type="ECO:0000256" key="11">
    <source>
        <dbReference type="ARBA" id="ARBA00023136"/>
    </source>
</evidence>
<keyword evidence="5 13" id="KW-0138">CF(0)</keyword>
<organism evidence="15">
    <name type="scientific">Medetera sp. Qilemoge-2020</name>
    <dbReference type="NCBI Taxonomy" id="2766003"/>
    <lineage>
        <taxon>Eukaryota</taxon>
        <taxon>Metazoa</taxon>
        <taxon>Ecdysozoa</taxon>
        <taxon>Arthropoda</taxon>
        <taxon>Hexapoda</taxon>
        <taxon>Insecta</taxon>
        <taxon>Pterygota</taxon>
        <taxon>Neoptera</taxon>
        <taxon>Endopterygota</taxon>
        <taxon>Diptera</taxon>
        <taxon>Brachycera</taxon>
        <taxon>Muscomorpha</taxon>
        <taxon>Empidoidea</taxon>
        <taxon>Dolichopodidae</taxon>
        <taxon>Medeterinae</taxon>
    </lineage>
</organism>
<evidence type="ECO:0000256" key="9">
    <source>
        <dbReference type="ARBA" id="ARBA00023065"/>
    </source>
</evidence>
<reference evidence="15" key="1">
    <citation type="submission" date="2019-10" db="EMBL/GenBank/DDBJ databases">
        <authorList>
            <person name="Qilemoge Q."/>
        </authorList>
    </citation>
    <scope>NUCLEOTIDE SEQUENCE</scope>
</reference>
<evidence type="ECO:0000256" key="6">
    <source>
        <dbReference type="ARBA" id="ARBA00022692"/>
    </source>
</evidence>
<keyword evidence="6 13" id="KW-0812">Transmembrane</keyword>
<evidence type="ECO:0000313" key="15">
    <source>
        <dbReference type="EMBL" id="QNJ33944.1"/>
    </source>
</evidence>
<sequence>MPQMSPLNWLSLYMIFTAALILFCMINYFSYAPMTPETKTDTQKSMKSLNWKW</sequence>
<gene>
    <name evidence="15" type="primary">atp8</name>
</gene>
<comment type="subunit">
    <text evidence="3">F-type ATPases have 2 components, CF(1) - the catalytic core - and CF(0) - the membrane proton channel.</text>
</comment>
<evidence type="ECO:0000256" key="2">
    <source>
        <dbReference type="ARBA" id="ARBA00008892"/>
    </source>
</evidence>
<comment type="function">
    <text evidence="12">Mitochondrial membrane ATP synthase (F(1)F(0) ATP synthase or Complex V) produces ATP from ADP in the presence of a proton gradient across the membrane which is generated by electron transport complexes of the respiratory chain. F-type ATPases consist of two structural domains, F(1) - containing the extramembraneous catalytic core and F(0) - containing the membrane proton channel, linked together by a central stalk and a peripheral stalk. During catalysis, ATP synthesis in the catalytic domain of F(1) is coupled via a rotary mechanism of the central stalk subunits to proton translocation. Part of the complex F(0) domain. Minor subunit located with subunit a in the membrane.</text>
</comment>
<evidence type="ECO:0000256" key="1">
    <source>
        <dbReference type="ARBA" id="ARBA00004304"/>
    </source>
</evidence>
<comment type="similarity">
    <text evidence="2 13">Belongs to the ATPase protein 8 family.</text>
</comment>
<proteinExistence type="inferred from homology"/>
<dbReference type="GO" id="GO:0015078">
    <property type="term" value="F:proton transmembrane transporter activity"/>
    <property type="evidence" value="ECO:0007669"/>
    <property type="project" value="InterPro"/>
</dbReference>
<evidence type="ECO:0000256" key="7">
    <source>
        <dbReference type="ARBA" id="ARBA00022781"/>
    </source>
</evidence>
<dbReference type="AlphaFoldDB" id="A0A7G8JTP6"/>
<evidence type="ECO:0000256" key="13">
    <source>
        <dbReference type="RuleBase" id="RU003661"/>
    </source>
</evidence>
<dbReference type="GO" id="GO:0045259">
    <property type="term" value="C:proton-transporting ATP synthase complex"/>
    <property type="evidence" value="ECO:0007669"/>
    <property type="project" value="UniProtKB-KW"/>
</dbReference>
<dbReference type="EMBL" id="MN604695">
    <property type="protein sequence ID" value="QNJ33944.1"/>
    <property type="molecule type" value="Genomic_DNA"/>
</dbReference>
<keyword evidence="4 13" id="KW-0813">Transport</keyword>
<evidence type="ECO:0000256" key="14">
    <source>
        <dbReference type="SAM" id="Phobius"/>
    </source>
</evidence>
<evidence type="ECO:0000256" key="8">
    <source>
        <dbReference type="ARBA" id="ARBA00022989"/>
    </source>
</evidence>
<evidence type="ECO:0000256" key="10">
    <source>
        <dbReference type="ARBA" id="ARBA00023128"/>
    </source>
</evidence>
<feature type="transmembrane region" description="Helical" evidence="14">
    <location>
        <begin position="12"/>
        <end position="31"/>
    </location>
</feature>
<dbReference type="Pfam" id="PF00895">
    <property type="entry name" value="ATP-synt_8"/>
    <property type="match status" value="1"/>
</dbReference>
<name>A0A7G8JTP6_9MUSC</name>
<dbReference type="GO" id="GO:0015986">
    <property type="term" value="P:proton motive force-driven ATP synthesis"/>
    <property type="evidence" value="ECO:0007669"/>
    <property type="project" value="InterPro"/>
</dbReference>
<evidence type="ECO:0000256" key="5">
    <source>
        <dbReference type="ARBA" id="ARBA00022547"/>
    </source>
</evidence>
<comment type="subcellular location">
    <subcellularLocation>
        <location evidence="1 13">Mitochondrion membrane</location>
        <topology evidence="1 13">Single-pass membrane protein</topology>
    </subcellularLocation>
</comment>
<reference evidence="15" key="2">
    <citation type="journal article" date="2020" name="Mitochondrial DNA Part B Resour">
        <title>The mitochondrial genome of Medetera sp. (Diptera: Dolichopodidae).</title>
        <authorList>
            <person name="Qilemoge"/>
            <person name="Lin C."/>
            <person name="Fatima N."/>
            <person name="Yang D."/>
        </authorList>
    </citation>
    <scope>NUCLEOTIDE SEQUENCE</scope>
</reference>
<protein>
    <recommendedName>
        <fullName evidence="13">ATP synthase complex subunit 8</fullName>
    </recommendedName>
</protein>
<keyword evidence="7 13" id="KW-0375">Hydrogen ion transport</keyword>
<evidence type="ECO:0000256" key="3">
    <source>
        <dbReference type="ARBA" id="ARBA00011291"/>
    </source>
</evidence>
<dbReference type="InterPro" id="IPR001421">
    <property type="entry name" value="ATP8_metazoa"/>
</dbReference>
<evidence type="ECO:0000256" key="12">
    <source>
        <dbReference type="ARBA" id="ARBA00024864"/>
    </source>
</evidence>
<dbReference type="GO" id="GO:0031966">
    <property type="term" value="C:mitochondrial membrane"/>
    <property type="evidence" value="ECO:0007669"/>
    <property type="project" value="UniProtKB-SubCell"/>
</dbReference>
<geneLocation type="mitochondrion" evidence="15"/>
<keyword evidence="10 13" id="KW-0496">Mitochondrion</keyword>
<evidence type="ECO:0000256" key="4">
    <source>
        <dbReference type="ARBA" id="ARBA00022448"/>
    </source>
</evidence>
<keyword evidence="9 13" id="KW-0406">Ion transport</keyword>
<accession>A0A7G8JTP6</accession>
<keyword evidence="8 14" id="KW-1133">Transmembrane helix</keyword>